<proteinExistence type="predicted"/>
<dbReference type="Proteomes" id="UP001056778">
    <property type="component" value="Chromosome 9"/>
</dbReference>
<sequence length="1655" mass="186459">MARQNKKNDMVPKHLNPDNIIFSIFTEEEIKKLSVLKICNTITFDALGYPVSGGLYDKCLGPLSERGDPCGTCFQNIYQCPGHYGHIELPLPVINPIFTKIIATILKMTCYSCFRIQIPESIKQSLSIQMRLLDKGLITEAIEIQSRISGAISDDGTFENISPESLSTISEYKKLTGSLDTDYNTALNKNIEGLKNQFLSNTLKEIKTKKSCIYCKQQLNKLNAVKDKFILVTKVVKGGSKIVTSESKHLNPEEIKTHLRSLWGNDKDVLVQLVPVLSMVESQYPTDVFFFKVIPVPPPNVRPANFVAGRVTENNQSQIYKAILHDVFLLNVIIKVIQNDGRVNILDEAATGAYTVARGSSSLEKLHLAWDSLQYNVNNILDKQGRDTGGEQGLKQIIEKKAGIIRMHMMGKRVNYAARSVITPDPNLNVDEIGIPEEFAKKLTYPVPVTSWNVEQLRKIIMNGPNVHPGAVMVEFEDGSITRINPKNQTQQESLLKRLLTPDDGGDGYKGVKMVHRHLCNGDILLLNRQPTLHRPSIMAHTARILKGEKTLRLHYANCKAYNADFDGDEMNAHFPQNELARSEGYILANVCNQYLVPKDGTPLSGLIQDHMISGVGLTVRGKFFNKYDYQQLVFQALSYKTSDIKLLPPAIIKPSMLWSGKQILSTVFLNIIPEGSVPINLTSTSKISAKSWQTRPAGKWIYGGTKLEGDDMSEAQVIIRHGELLVGVLDKTHYGATPYGLIHCMYELYGGTYATRLLSSLAKLFTCFLQWEGFTLGVHDILVTEEANTKRKKIIEESRQVGKSTMMAALGLTEDVSLNEIVNKIEEVAAIDPKLRSVIDRQYKTNLDSFTNDINKVCLPAGLLCKFPENNLQLMVQSGAKGSTVNTMQISCLLGQIELEGKRPPIMISGKSLPSFPVFEFAPRAGGYIDGRFMTGIQPQEFFFHCMAGREGLIDTAVKTSRSGYLQRCLIKHLEGITIGYDLTVRDSDKSVIQFYYGEDGMDISKSQFLNSKQLKFLFENAKAILDKDMIKQLKCVDDYDAMNEYDAKINSWKSKYGQPLAKERRTAFTVFSAVAGPKLNMNNADKISEKTGRSRKTKTILKLWNKAGDDIKDRYKEQCLRCPDPVNSIYQPDCYFGSLNERLTELMRQNSMNLTKKKDKRRFEDMLKLKSMHGICAPGEPVGLLAAQSIGEPSTQMTLNTFHFAGRGEMNVTLGIPRLREILMMASKSIKTPSMEIPFLDVPNLERKAERLRKTLTKVVVANVLEKIDVTSVLDTSPVRQQRYTLRFHFLPHHLYKDDYAVKPKYILKHMTKKYFSQMFYAIKRLAKANSSLVTIEEEKKSSRFRSNNDEDDDEAGETNVSKAGLEMDSSDEEVDDPEDAKTTRKYQQVHEGQEAQDEEDKDLERDMSDEEDVNQEGEKTKVQGQTKDDNIEATQNAVVDSYEYVKNYNYDTKDHQWCELTFALPPLFKKIDITAVLKETAAKSVMWETPNIKRAITYMKDDVLTLRTDGINIVEMFKYNELLDLNRLYSNDIHKVAENYGIEAAAKVIVKEVQDVFKVYGITVDPRHLLLIADYMTYNGTFEPLSRKGMENSASPLQQMSFESSLTFLKNATLKGKQDQLQNPSSCLMVGKPCTTGTGSFTLLQKFPVLSA</sequence>
<keyword evidence="2" id="KW-1185">Reference proteome</keyword>
<keyword evidence="1" id="KW-0240">DNA-directed RNA polymerase</keyword>
<comment type="caution">
    <text evidence="1">The sequence shown here is derived from an EMBL/GenBank/DDBJ whole genome shotgun (WGS) entry which is preliminary data.</text>
</comment>
<evidence type="ECO:0000313" key="1">
    <source>
        <dbReference type="EMBL" id="KAI4454930.1"/>
    </source>
</evidence>
<gene>
    <name evidence="1" type="ORF">MML48_9g00011203</name>
</gene>
<name>A0ACB9SIA3_HOLOL</name>
<evidence type="ECO:0000313" key="2">
    <source>
        <dbReference type="Proteomes" id="UP001056778"/>
    </source>
</evidence>
<organism evidence="1 2">
    <name type="scientific">Holotrichia oblita</name>
    <name type="common">Chafer beetle</name>
    <dbReference type="NCBI Taxonomy" id="644536"/>
    <lineage>
        <taxon>Eukaryota</taxon>
        <taxon>Metazoa</taxon>
        <taxon>Ecdysozoa</taxon>
        <taxon>Arthropoda</taxon>
        <taxon>Hexapoda</taxon>
        <taxon>Insecta</taxon>
        <taxon>Pterygota</taxon>
        <taxon>Neoptera</taxon>
        <taxon>Endopterygota</taxon>
        <taxon>Coleoptera</taxon>
        <taxon>Polyphaga</taxon>
        <taxon>Scarabaeiformia</taxon>
        <taxon>Scarabaeidae</taxon>
        <taxon>Melolonthinae</taxon>
        <taxon>Holotrichia</taxon>
    </lineage>
</organism>
<dbReference type="EMBL" id="CM043023">
    <property type="protein sequence ID" value="KAI4454930.1"/>
    <property type="molecule type" value="Genomic_DNA"/>
</dbReference>
<protein>
    <submittedName>
        <fullName evidence="1">Dna-directed rna polymerase</fullName>
    </submittedName>
</protein>
<reference evidence="1" key="1">
    <citation type="submission" date="2022-04" db="EMBL/GenBank/DDBJ databases">
        <title>Chromosome-scale genome assembly of Holotrichia oblita Faldermann.</title>
        <authorList>
            <person name="Rongchong L."/>
        </authorList>
    </citation>
    <scope>NUCLEOTIDE SEQUENCE</scope>
    <source>
        <strain evidence="1">81SQS9</strain>
    </source>
</reference>
<accession>A0ACB9SIA3</accession>
<keyword evidence="1" id="KW-0804">Transcription</keyword>